<geneLocation type="plastid" evidence="1"/>
<name>A0A0F6YFP6_BANFU</name>
<evidence type="ECO:0000313" key="1">
    <source>
        <dbReference type="EMBL" id="AKE98825.1"/>
    </source>
</evidence>
<dbReference type="AlphaFoldDB" id="A0A0F6YFP6"/>
<proteinExistence type="predicted"/>
<dbReference type="EMBL" id="KP714733">
    <property type="protein sequence ID" value="AKE98825.1"/>
    <property type="molecule type" value="Genomic_DNA"/>
</dbReference>
<reference evidence="1" key="1">
    <citation type="submission" date="2015-01" db="EMBL/GenBank/DDBJ databases">
        <title>The complete plastid genome of Bangia fuscopurpurea (Dillwyn) Lyngbye revealed ancestral gene repertoire and highly conserved synteny among genera of Bangiales (Rhodophyta).</title>
        <authorList>
            <person name="Cao M."/>
            <person name="Bi G."/>
            <person name="Mao Y."/>
            <person name="Kong F."/>
        </authorList>
    </citation>
    <scope>NUCLEOTIDE SEQUENCE</scope>
</reference>
<sequence>MQAKNNRPNDDFYDSSDMQELAGEAPIGWSATCLDQTICYYLDCDQEFSAESDDSN</sequence>
<accession>A0A0F6YFP6</accession>
<keyword evidence="1" id="KW-0934">Plastid</keyword>
<protein>
    <submittedName>
        <fullName evidence="1">Uncharacterized protein</fullName>
    </submittedName>
</protein>
<gene>
    <name evidence="1" type="primary">orf38</name>
    <name evidence="1" type="ORF">BafuCp036</name>
</gene>
<organism evidence="1">
    <name type="scientific">Bangia fuscopurpurea</name>
    <name type="common">Red alga</name>
    <name type="synonym">Conferva fuscopurpurea</name>
    <dbReference type="NCBI Taxonomy" id="101920"/>
    <lineage>
        <taxon>Eukaryota</taxon>
        <taxon>Rhodophyta</taxon>
        <taxon>Bangiophyceae</taxon>
        <taxon>Bangiales</taxon>
        <taxon>Bangiaceae</taxon>
        <taxon>Bangia</taxon>
    </lineage>
</organism>